<evidence type="ECO:0000256" key="2">
    <source>
        <dbReference type="ARBA" id="ARBA00022475"/>
    </source>
</evidence>
<feature type="compositionally biased region" description="Low complexity" evidence="10">
    <location>
        <begin position="273"/>
        <end position="283"/>
    </location>
</feature>
<evidence type="ECO:0000256" key="5">
    <source>
        <dbReference type="ARBA" id="ARBA00023040"/>
    </source>
</evidence>
<evidence type="ECO:0000256" key="8">
    <source>
        <dbReference type="ARBA" id="ARBA00023180"/>
    </source>
</evidence>
<dbReference type="Pfam" id="PF00001">
    <property type="entry name" value="7tm_1"/>
    <property type="match status" value="1"/>
</dbReference>
<feature type="compositionally biased region" description="Pro residues" evidence="10">
    <location>
        <begin position="284"/>
        <end position="300"/>
    </location>
</feature>
<dbReference type="InterPro" id="IPR000276">
    <property type="entry name" value="GPCR_Rhodpsn"/>
</dbReference>
<comment type="subcellular location">
    <subcellularLocation>
        <location evidence="1">Cell membrane</location>
        <topology evidence="1">Multi-pass membrane protein</topology>
    </subcellularLocation>
</comment>
<dbReference type="Gene3D" id="1.20.1070.10">
    <property type="entry name" value="Rhodopsin 7-helix transmembrane proteins"/>
    <property type="match status" value="1"/>
</dbReference>
<feature type="transmembrane region" description="Helical" evidence="11">
    <location>
        <begin position="236"/>
        <end position="261"/>
    </location>
</feature>
<evidence type="ECO:0000256" key="3">
    <source>
        <dbReference type="ARBA" id="ARBA00022692"/>
    </source>
</evidence>
<evidence type="ECO:0000256" key="9">
    <source>
        <dbReference type="ARBA" id="ARBA00023224"/>
    </source>
</evidence>
<dbReference type="OrthoDB" id="5959154at2759"/>
<dbReference type="AlphaFoldDB" id="A0A9Q0Y708"/>
<organism evidence="13 14">
    <name type="scientific">Phrynocephalus forsythii</name>
    <dbReference type="NCBI Taxonomy" id="171643"/>
    <lineage>
        <taxon>Eukaryota</taxon>
        <taxon>Metazoa</taxon>
        <taxon>Chordata</taxon>
        <taxon>Craniata</taxon>
        <taxon>Vertebrata</taxon>
        <taxon>Euteleostomi</taxon>
        <taxon>Lepidosauria</taxon>
        <taxon>Squamata</taxon>
        <taxon>Bifurcata</taxon>
        <taxon>Unidentata</taxon>
        <taxon>Episquamata</taxon>
        <taxon>Toxicofera</taxon>
        <taxon>Iguania</taxon>
        <taxon>Acrodonta</taxon>
        <taxon>Agamidae</taxon>
        <taxon>Agaminae</taxon>
        <taxon>Phrynocephalus</taxon>
    </lineage>
</organism>
<proteinExistence type="predicted"/>
<dbReference type="EMBL" id="JAPFRF010000001">
    <property type="protein sequence ID" value="KAJ7345385.1"/>
    <property type="molecule type" value="Genomic_DNA"/>
</dbReference>
<dbReference type="GO" id="GO:0005886">
    <property type="term" value="C:plasma membrane"/>
    <property type="evidence" value="ECO:0007669"/>
    <property type="project" value="UniProtKB-SubCell"/>
</dbReference>
<feature type="region of interest" description="Disordered" evidence="10">
    <location>
        <begin position="272"/>
        <end position="302"/>
    </location>
</feature>
<keyword evidence="9" id="KW-0807">Transducer</keyword>
<reference evidence="13" key="1">
    <citation type="journal article" date="2023" name="DNA Res.">
        <title>Chromosome-level genome assembly of Phrynocephalus forsythii using third-generation DNA sequencing and Hi-C analysis.</title>
        <authorList>
            <person name="Qi Y."/>
            <person name="Zhao W."/>
            <person name="Zhao Y."/>
            <person name="Niu C."/>
            <person name="Cao S."/>
            <person name="Zhang Y."/>
        </authorList>
    </citation>
    <scope>NUCLEOTIDE SEQUENCE</scope>
    <source>
        <tissue evidence="13">Muscle</tissue>
    </source>
</reference>
<evidence type="ECO:0000256" key="6">
    <source>
        <dbReference type="ARBA" id="ARBA00023136"/>
    </source>
</evidence>
<keyword evidence="7" id="KW-0675">Receptor</keyword>
<evidence type="ECO:0000259" key="12">
    <source>
        <dbReference type="PROSITE" id="PS50262"/>
    </source>
</evidence>
<sequence>MLATLAMLDGAALGGTAGAPAASPGPSRGCEALERLRAESGDSPAISAVMFSAGVLGNLTALGLLVVAARRRRRRRRGSGRGAPPGPFQVLLLALVLTDLLGTCLLSPVVLAAYGRGRTLVALAEGGRVCLAFAFAMSFFGLTTVGCLGSMALERSLALGAPYLYERLLRGRRAAAFLGAALAALYALAAAFCALPLLGFGRYVQYCPGTWCFIQMRLPAGRDETDAPSGALAFSLLYASLLLLLILAVLLGNLSVIVNLVRMHRRGKATRRLAACPAPSSPGLGPPPEVSPDGPPPSPCRRPLSVSEELDHLILLSIMTLTFAVCSLPFTIRAFMNYFMPGGDSKGDLLAMRFLSINSIIDPWVFVILRPSVLQLLRSIFSCRRPFSTRAWEGQRPPSLAKPMPIQQADIGRE</sequence>
<feature type="transmembrane region" description="Helical" evidence="11">
    <location>
        <begin position="350"/>
        <end position="369"/>
    </location>
</feature>
<dbReference type="PRINTS" id="PR01788">
    <property type="entry name" value="PROSTANOIDR"/>
</dbReference>
<evidence type="ECO:0000256" key="10">
    <source>
        <dbReference type="SAM" id="MobiDB-lite"/>
    </source>
</evidence>
<name>A0A9Q0Y708_9SAUR</name>
<gene>
    <name evidence="13" type="ORF">JRQ81_001335</name>
</gene>
<feature type="transmembrane region" description="Helical" evidence="11">
    <location>
        <begin position="174"/>
        <end position="198"/>
    </location>
</feature>
<keyword evidence="2" id="KW-1003">Cell membrane</keyword>
<accession>A0A9Q0Y708</accession>
<evidence type="ECO:0000313" key="13">
    <source>
        <dbReference type="EMBL" id="KAJ7345385.1"/>
    </source>
</evidence>
<feature type="transmembrane region" description="Helical" evidence="11">
    <location>
        <begin position="90"/>
        <end position="111"/>
    </location>
</feature>
<evidence type="ECO:0000256" key="11">
    <source>
        <dbReference type="SAM" id="Phobius"/>
    </source>
</evidence>
<comment type="caution">
    <text evidence="13">The sequence shown here is derived from an EMBL/GenBank/DDBJ whole genome shotgun (WGS) entry which is preliminary data.</text>
</comment>
<feature type="domain" description="G-protein coupled receptors family 1 profile" evidence="12">
    <location>
        <begin position="57"/>
        <end position="366"/>
    </location>
</feature>
<dbReference type="PANTHER" id="PTHR11866">
    <property type="entry name" value="G-PROTEIN COUPLED RECEPTOR FAMILY 1 MEMBER"/>
    <property type="match status" value="1"/>
</dbReference>
<dbReference type="InterPro" id="IPR001923">
    <property type="entry name" value="Prostglndn_EP2_rcpt"/>
</dbReference>
<dbReference type="GO" id="GO:0006954">
    <property type="term" value="P:inflammatory response"/>
    <property type="evidence" value="ECO:0007669"/>
    <property type="project" value="TreeGrafter"/>
</dbReference>
<feature type="transmembrane region" description="Helical" evidence="11">
    <location>
        <begin position="310"/>
        <end position="330"/>
    </location>
</feature>
<dbReference type="InterPro" id="IPR017452">
    <property type="entry name" value="GPCR_Rhodpsn_7TM"/>
</dbReference>
<dbReference type="GO" id="GO:0004957">
    <property type="term" value="F:prostaglandin E receptor activity"/>
    <property type="evidence" value="ECO:0007669"/>
    <property type="project" value="InterPro"/>
</dbReference>
<feature type="transmembrane region" description="Helical" evidence="11">
    <location>
        <begin position="131"/>
        <end position="153"/>
    </location>
</feature>
<evidence type="ECO:0000256" key="4">
    <source>
        <dbReference type="ARBA" id="ARBA00022989"/>
    </source>
</evidence>
<evidence type="ECO:0000256" key="1">
    <source>
        <dbReference type="ARBA" id="ARBA00004651"/>
    </source>
</evidence>
<feature type="transmembrane region" description="Helical" evidence="11">
    <location>
        <begin position="45"/>
        <end position="69"/>
    </location>
</feature>
<dbReference type="GO" id="GO:0071380">
    <property type="term" value="P:cellular response to prostaglandin E stimulus"/>
    <property type="evidence" value="ECO:0007669"/>
    <property type="project" value="TreeGrafter"/>
</dbReference>
<protein>
    <recommendedName>
        <fullName evidence="12">G-protein coupled receptors family 1 profile domain-containing protein</fullName>
    </recommendedName>
</protein>
<evidence type="ECO:0000256" key="7">
    <source>
        <dbReference type="ARBA" id="ARBA00023170"/>
    </source>
</evidence>
<dbReference type="PROSITE" id="PS50262">
    <property type="entry name" value="G_PROTEIN_RECEP_F1_2"/>
    <property type="match status" value="1"/>
</dbReference>
<evidence type="ECO:0000313" key="14">
    <source>
        <dbReference type="Proteomes" id="UP001142489"/>
    </source>
</evidence>
<dbReference type="Proteomes" id="UP001142489">
    <property type="component" value="Unassembled WGS sequence"/>
</dbReference>
<keyword evidence="4 11" id="KW-1133">Transmembrane helix</keyword>
<dbReference type="InterPro" id="IPR008365">
    <property type="entry name" value="Prostanoid_rcpt"/>
</dbReference>
<dbReference type="PANTHER" id="PTHR11866:SF8">
    <property type="entry name" value="PROSTAGLANDIN E2 RECEPTOR EP2 SUBTYPE"/>
    <property type="match status" value="1"/>
</dbReference>
<keyword evidence="6 11" id="KW-0472">Membrane</keyword>
<keyword evidence="14" id="KW-1185">Reference proteome</keyword>
<keyword evidence="3 11" id="KW-0812">Transmembrane</keyword>
<keyword evidence="5" id="KW-0297">G-protein coupled receptor</keyword>
<dbReference type="PRINTS" id="PR00581">
    <property type="entry name" value="PRSTNOIDEP2R"/>
</dbReference>
<feature type="region of interest" description="Disordered" evidence="10">
    <location>
        <begin position="393"/>
        <end position="414"/>
    </location>
</feature>
<dbReference type="PROSITE" id="PS00237">
    <property type="entry name" value="G_PROTEIN_RECEP_F1_1"/>
    <property type="match status" value="1"/>
</dbReference>
<keyword evidence="8" id="KW-0325">Glycoprotein</keyword>
<dbReference type="GO" id="GO:0007204">
    <property type="term" value="P:positive regulation of cytosolic calcium ion concentration"/>
    <property type="evidence" value="ECO:0007669"/>
    <property type="project" value="TreeGrafter"/>
</dbReference>
<dbReference type="GO" id="GO:0007189">
    <property type="term" value="P:adenylate cyclase-activating G protein-coupled receptor signaling pathway"/>
    <property type="evidence" value="ECO:0007669"/>
    <property type="project" value="TreeGrafter"/>
</dbReference>
<dbReference type="SUPFAM" id="SSF81321">
    <property type="entry name" value="Family A G protein-coupled receptor-like"/>
    <property type="match status" value="1"/>
</dbReference>